<evidence type="ECO:0000259" key="9">
    <source>
        <dbReference type="Pfam" id="PF18962"/>
    </source>
</evidence>
<organism evidence="10 11">
    <name type="scientific">Pseudopedobacter beijingensis</name>
    <dbReference type="NCBI Taxonomy" id="1207056"/>
    <lineage>
        <taxon>Bacteria</taxon>
        <taxon>Pseudomonadati</taxon>
        <taxon>Bacteroidota</taxon>
        <taxon>Sphingobacteriia</taxon>
        <taxon>Sphingobacteriales</taxon>
        <taxon>Sphingobacteriaceae</taxon>
        <taxon>Pseudopedobacter</taxon>
    </lineage>
</organism>
<evidence type="ECO:0000313" key="10">
    <source>
        <dbReference type="EMBL" id="MFD1628957.1"/>
    </source>
</evidence>
<accession>A0ABW4IAH6</accession>
<sequence length="852" mass="92437">MMLSLPLIFCKSYKYAFLFVCFSFFSLFTSAQNIRYVKAGAVGNGTAWNNALGNIQSAIDLASANDVIYVAAGEYQLFTGLNINKAVKVYGGFAGTENSFNDRNIALLHSVNATKITAAISLRTSLITINSTVNTSIVLDGLNLGNALYGAVTVEQGNPQINRCKFENNSAVVGAALYITKGEASISNSMFHQNKASAESLYGVNYPIPSNWTLQNYYTGATVGADGWINGMNIYLDKEKAMYFDLSARTDKYLYYIYIGFGMAQSNNPNKLVPIKIYDGTSGTPGALLGSQNLTMASIMADVQGASYSGVSFDTPLALPVSKKIFISIDLSNLKWGTSEKDILNVTSNKDGDTNPSLIWEKQSDNLWYRYGTTGSWNLNASLLIHPFLSSIGIKTDLLGAGGAIHNATTGSFKVVNCLFSNNKADRGGAIYNYGLDNPSVGANLVNNTFYNNEASKGGAIFNDGYSGSTYATIYNNIIWGNIADIDKDVADNGNASIAKNNITQGFKAGVDFNQNINPLFTNAASGNFTLQVGSMAINAGNASFLNGITLDLAGTQRIQYNGLDLGAYESSFASANALLTSLSVNQGTLSPIFDSGIFNYEVTVGNAISTIILTPTLKEQNAIITINNITVNNGQASNAINLNVGQNSLEVKVTAQDGVSVKTYILTVKREAALPVELLSFQVKASGQSVKLEWLTQQEKDNLRFDVYRKGDTGEFVFLGSQKGAGNSNLRQHYAFYDSNPLVGNNYYRLVQIDLDGKEKELGVEPFTFDTTIANLEVYPNPTTQWSMVSFKAGEYQMAVLSDLNGKKLIEKRLQKADHFLKLDFNKYSIGYYVLTLVGQQEKVSKIIIKR</sequence>
<feature type="domain" description="Cadherin-like beta-sandwich-like" evidence="8">
    <location>
        <begin position="580"/>
        <end position="672"/>
    </location>
</feature>
<reference evidence="11" key="1">
    <citation type="journal article" date="2019" name="Int. J. Syst. Evol. Microbiol.">
        <title>The Global Catalogue of Microorganisms (GCM) 10K type strain sequencing project: providing services to taxonomists for standard genome sequencing and annotation.</title>
        <authorList>
            <consortium name="The Broad Institute Genomics Platform"/>
            <consortium name="The Broad Institute Genome Sequencing Center for Infectious Disease"/>
            <person name="Wu L."/>
            <person name="Ma J."/>
        </authorList>
    </citation>
    <scope>NUCLEOTIDE SEQUENCE [LARGE SCALE GENOMIC DNA]</scope>
    <source>
        <strain evidence="11">CCUG 53762</strain>
    </source>
</reference>
<dbReference type="Pfam" id="PF02415">
    <property type="entry name" value="Chlam_PMP"/>
    <property type="match status" value="1"/>
</dbReference>
<dbReference type="RefSeq" id="WP_379661338.1">
    <property type="nucleotide sequence ID" value="NZ_JBHUDG010000003.1"/>
</dbReference>
<dbReference type="InterPro" id="IPR059226">
    <property type="entry name" value="Choice_anch_Q_dom"/>
</dbReference>
<keyword evidence="11" id="KW-1185">Reference proteome</keyword>
<name>A0ABW4IAH6_9SPHI</name>
<evidence type="ECO:0000256" key="5">
    <source>
        <dbReference type="ARBA" id="ARBA00022729"/>
    </source>
</evidence>
<protein>
    <submittedName>
        <fullName evidence="10">Cadherin-like beta sandwich domain-containing protein</fullName>
    </submittedName>
</protein>
<evidence type="ECO:0000259" key="8">
    <source>
        <dbReference type="Pfam" id="PF12733"/>
    </source>
</evidence>
<dbReference type="InterPro" id="IPR011050">
    <property type="entry name" value="Pectin_lyase_fold/virulence"/>
</dbReference>
<dbReference type="InterPro" id="IPR012334">
    <property type="entry name" value="Pectin_lyas_fold"/>
</dbReference>
<evidence type="ECO:0000256" key="4">
    <source>
        <dbReference type="ARBA" id="ARBA00022525"/>
    </source>
</evidence>
<feature type="domain" description="Secretion system C-terminal sorting" evidence="9">
    <location>
        <begin position="779"/>
        <end position="850"/>
    </location>
</feature>
<evidence type="ECO:0000256" key="1">
    <source>
        <dbReference type="ARBA" id="ARBA00004196"/>
    </source>
</evidence>
<dbReference type="Proteomes" id="UP001597118">
    <property type="component" value="Unassembled WGS sequence"/>
</dbReference>
<evidence type="ECO:0000256" key="2">
    <source>
        <dbReference type="ARBA" id="ARBA00004442"/>
    </source>
</evidence>
<evidence type="ECO:0000313" key="11">
    <source>
        <dbReference type="Proteomes" id="UP001597118"/>
    </source>
</evidence>
<dbReference type="InterPro" id="IPR025883">
    <property type="entry name" value="Cadherin-like_domain"/>
</dbReference>
<gene>
    <name evidence="10" type="ORF">ACFSAH_03665</name>
</gene>
<dbReference type="Pfam" id="PF18962">
    <property type="entry name" value="Por_Secre_tail"/>
    <property type="match status" value="1"/>
</dbReference>
<dbReference type="Gene3D" id="2.160.20.10">
    <property type="entry name" value="Single-stranded right-handed beta-helix, Pectin lyase-like"/>
    <property type="match status" value="2"/>
</dbReference>
<proteinExistence type="predicted"/>
<keyword evidence="4" id="KW-0964">Secreted</keyword>
<comment type="subcellular location">
    <subcellularLocation>
        <location evidence="1">Cell envelope</location>
    </subcellularLocation>
    <subcellularLocation>
        <location evidence="2">Cell outer membrane</location>
    </subcellularLocation>
    <subcellularLocation>
        <location evidence="3">Secreted</location>
    </subcellularLocation>
</comment>
<keyword evidence="7" id="KW-0998">Cell outer membrane</keyword>
<evidence type="ECO:0000256" key="3">
    <source>
        <dbReference type="ARBA" id="ARBA00004613"/>
    </source>
</evidence>
<dbReference type="InterPro" id="IPR003368">
    <property type="entry name" value="POMP_repeat"/>
</dbReference>
<comment type="caution">
    <text evidence="10">The sequence shown here is derived from an EMBL/GenBank/DDBJ whole genome shotgun (WGS) entry which is preliminary data.</text>
</comment>
<dbReference type="SUPFAM" id="SSF51126">
    <property type="entry name" value="Pectin lyase-like"/>
    <property type="match status" value="1"/>
</dbReference>
<keyword evidence="6" id="KW-0472">Membrane</keyword>
<dbReference type="Pfam" id="PF12733">
    <property type="entry name" value="Cadherin-like"/>
    <property type="match status" value="1"/>
</dbReference>
<dbReference type="InterPro" id="IPR026444">
    <property type="entry name" value="Secre_tail"/>
</dbReference>
<dbReference type="EMBL" id="JBHUDG010000003">
    <property type="protein sequence ID" value="MFD1628957.1"/>
    <property type="molecule type" value="Genomic_DNA"/>
</dbReference>
<evidence type="ECO:0000256" key="7">
    <source>
        <dbReference type="ARBA" id="ARBA00023237"/>
    </source>
</evidence>
<dbReference type="NCBIfam" id="NF041518">
    <property type="entry name" value="choice_anch_Q"/>
    <property type="match status" value="1"/>
</dbReference>
<keyword evidence="5" id="KW-0732">Signal</keyword>
<evidence type="ECO:0000256" key="6">
    <source>
        <dbReference type="ARBA" id="ARBA00023136"/>
    </source>
</evidence>